<evidence type="ECO:0000256" key="1">
    <source>
        <dbReference type="SAM" id="Phobius"/>
    </source>
</evidence>
<feature type="transmembrane region" description="Helical" evidence="1">
    <location>
        <begin position="250"/>
        <end position="270"/>
    </location>
</feature>
<dbReference type="RefSeq" id="WP_387960707.1">
    <property type="nucleotide sequence ID" value="NZ_JBHSGP010000005.1"/>
</dbReference>
<evidence type="ECO:0000256" key="2">
    <source>
        <dbReference type="SAM" id="SignalP"/>
    </source>
</evidence>
<gene>
    <name evidence="5" type="ORF">ACFO5O_02690</name>
</gene>
<feature type="domain" description="Lnb N-terminal periplasmic" evidence="3">
    <location>
        <begin position="26"/>
        <end position="158"/>
    </location>
</feature>
<dbReference type="Pfam" id="PF13387">
    <property type="entry name" value="Lnb_N"/>
    <property type="match status" value="1"/>
</dbReference>
<feature type="signal peptide" evidence="2">
    <location>
        <begin position="1"/>
        <end position="19"/>
    </location>
</feature>
<reference evidence="6" key="1">
    <citation type="journal article" date="2019" name="Int. J. Syst. Evol. Microbiol.">
        <title>The Global Catalogue of Microorganisms (GCM) 10K type strain sequencing project: providing services to taxonomists for standard genome sequencing and annotation.</title>
        <authorList>
            <consortium name="The Broad Institute Genomics Platform"/>
            <consortium name="The Broad Institute Genome Sequencing Center for Infectious Disease"/>
            <person name="Wu L."/>
            <person name="Ma J."/>
        </authorList>
    </citation>
    <scope>NUCLEOTIDE SEQUENCE [LARGE SCALE GENOMIC DNA]</scope>
    <source>
        <strain evidence="6">CCUG 63682</strain>
    </source>
</reference>
<dbReference type="InterPro" id="IPR025178">
    <property type="entry name" value="Lnb_N"/>
</dbReference>
<keyword evidence="1" id="KW-1133">Transmembrane helix</keyword>
<feature type="domain" description="Lnb-like transmembrane" evidence="4">
    <location>
        <begin position="249"/>
        <end position="382"/>
    </location>
</feature>
<keyword evidence="1" id="KW-0812">Transmembrane</keyword>
<keyword evidence="1" id="KW-0472">Membrane</keyword>
<organism evidence="5 6">
    <name type="scientific">Geojedonia litorea</name>
    <dbReference type="NCBI Taxonomy" id="1268269"/>
    <lineage>
        <taxon>Bacteria</taxon>
        <taxon>Pseudomonadati</taxon>
        <taxon>Bacteroidota</taxon>
        <taxon>Flavobacteriia</taxon>
        <taxon>Flavobacteriales</taxon>
        <taxon>Flavobacteriaceae</taxon>
        <taxon>Geojedonia</taxon>
    </lineage>
</organism>
<sequence length="386" mass="44500">MKLKLLFALLFVCVTSSFAQFNLSPNAEISVLTIGPGTELNDAFGHNAFRIKDTAQGLDITYGYGEYDFDAPNFYLKFAQGKLNYLVSRVDFNRLYNFYVYQNRTISEQVLNLSTIEQQKLFDFLQENYQPENRGYLYDFFYDNCATKMRDVLLKVVEAPITFHTPSNLEPKSFRALIHEHVNRNSWGSLGIDTALGAVIDEEATPYEYMFLPKYIFRFFAVATKNGEEPLVKTTTTLFEARTVEHQTSIVTSPLFIMTLLALLILWITYRDYKSQTRTKSLDLILFGLTGLIGMFVLLLWLATDHTATAQNYNLLWAFPLNLLMLLPLSKPKLGTRGRKYLKFLIIMLVLLTMHWFIGIQVFAIGWIPLLIALGIRYIYLLKFNS</sequence>
<keyword evidence="6" id="KW-1185">Reference proteome</keyword>
<comment type="caution">
    <text evidence="5">The sequence shown here is derived from an EMBL/GenBank/DDBJ whole genome shotgun (WGS) entry which is preliminary data.</text>
</comment>
<dbReference type="InterPro" id="IPR057436">
    <property type="entry name" value="5TMH_Lnb"/>
</dbReference>
<evidence type="ECO:0000259" key="3">
    <source>
        <dbReference type="Pfam" id="PF13387"/>
    </source>
</evidence>
<feature type="transmembrane region" description="Helical" evidence="1">
    <location>
        <begin position="364"/>
        <end position="382"/>
    </location>
</feature>
<feature type="transmembrane region" description="Helical" evidence="1">
    <location>
        <begin position="310"/>
        <end position="329"/>
    </location>
</feature>
<dbReference type="Proteomes" id="UP001595953">
    <property type="component" value="Unassembled WGS sequence"/>
</dbReference>
<keyword evidence="2" id="KW-0732">Signal</keyword>
<dbReference type="Pfam" id="PF25221">
    <property type="entry name" value="5TMH_Lnb"/>
    <property type="match status" value="1"/>
</dbReference>
<protein>
    <submittedName>
        <fullName evidence="5">DUF4105 domain-containing protein</fullName>
    </submittedName>
</protein>
<dbReference type="EMBL" id="JBHSGP010000005">
    <property type="protein sequence ID" value="MFC4721214.1"/>
    <property type="molecule type" value="Genomic_DNA"/>
</dbReference>
<evidence type="ECO:0000313" key="6">
    <source>
        <dbReference type="Proteomes" id="UP001595953"/>
    </source>
</evidence>
<proteinExistence type="predicted"/>
<feature type="transmembrane region" description="Helical" evidence="1">
    <location>
        <begin position="282"/>
        <end position="304"/>
    </location>
</feature>
<feature type="transmembrane region" description="Helical" evidence="1">
    <location>
        <begin position="341"/>
        <end position="358"/>
    </location>
</feature>
<name>A0ABV9N1B2_9FLAO</name>
<accession>A0ABV9N1B2</accession>
<feature type="chain" id="PRO_5045731414" evidence="2">
    <location>
        <begin position="20"/>
        <end position="386"/>
    </location>
</feature>
<evidence type="ECO:0000259" key="4">
    <source>
        <dbReference type="Pfam" id="PF25221"/>
    </source>
</evidence>
<evidence type="ECO:0000313" key="5">
    <source>
        <dbReference type="EMBL" id="MFC4721214.1"/>
    </source>
</evidence>